<keyword evidence="1" id="KW-0472">Membrane</keyword>
<organism evidence="2 3">
    <name type="scientific">Methanolobus zinderi</name>
    <dbReference type="NCBI Taxonomy" id="536044"/>
    <lineage>
        <taxon>Archaea</taxon>
        <taxon>Methanobacteriati</taxon>
        <taxon>Methanobacteriota</taxon>
        <taxon>Stenosarchaea group</taxon>
        <taxon>Methanomicrobia</taxon>
        <taxon>Methanosarcinales</taxon>
        <taxon>Methanosarcinaceae</taxon>
        <taxon>Methanolobus</taxon>
    </lineage>
</organism>
<dbReference type="GeneID" id="55821120"/>
<keyword evidence="1" id="KW-0812">Transmembrane</keyword>
<accession>A0A7D5J8J0</accession>
<evidence type="ECO:0000256" key="1">
    <source>
        <dbReference type="SAM" id="Phobius"/>
    </source>
</evidence>
<reference evidence="2 3" key="1">
    <citation type="submission" date="2020-06" db="EMBL/GenBank/DDBJ databases">
        <title>Methanolobus halotolerans sp. nov., isolated from a saline lake Tus in Siberia.</title>
        <authorList>
            <person name="Shen Y."/>
            <person name="Chen S.-C."/>
            <person name="Lai M.-C."/>
            <person name="Huang H.-H."/>
            <person name="Chiu H.-H."/>
            <person name="Tang S.-L."/>
            <person name="Rogozin D.Y."/>
            <person name="Degermendzhy A.G."/>
        </authorList>
    </citation>
    <scope>NUCLEOTIDE SEQUENCE [LARGE SCALE GENOMIC DNA]</scope>
    <source>
        <strain evidence="2 3">DSM 21339</strain>
    </source>
</reference>
<dbReference type="RefSeq" id="WP_176964806.1">
    <property type="nucleotide sequence ID" value="NZ_CP058215.1"/>
</dbReference>
<keyword evidence="3" id="KW-1185">Reference proteome</keyword>
<dbReference type="KEGG" id="mzi:HWN40_05555"/>
<evidence type="ECO:0000313" key="2">
    <source>
        <dbReference type="EMBL" id="QLC49750.1"/>
    </source>
</evidence>
<feature type="transmembrane region" description="Helical" evidence="1">
    <location>
        <begin position="12"/>
        <end position="32"/>
    </location>
</feature>
<gene>
    <name evidence="2" type="ORF">HWN40_05555</name>
</gene>
<dbReference type="OrthoDB" id="385631at2157"/>
<dbReference type="Proteomes" id="UP000509594">
    <property type="component" value="Chromosome"/>
</dbReference>
<name>A0A7D5J8J0_9EURY</name>
<proteinExistence type="predicted"/>
<sequence length="274" mass="32238">MDFSLIFDNIEIIVTSLGGWVIITYIGSKYLAERLADKMKIKWTSEENQKLEQLRAEIKEENAIFSSFIDSFSFVQQNNYPERVLAIKNIWENVLSVRKMASKSQFFYDVFAEEEYNKIIKEPKISDFIKNELDINIFSPKIDTIKSETEINRPFLGEGLWVSFELYLTFVGRSSFLLWDGYRKNDVVCWHKDDSVKSLLKQVFNDEEMKNISSEKFGSFSKGMQIFENRILLEISKMTSGESEAIKRFEELESTRELTQKMYVDRELQEKSDL</sequence>
<dbReference type="AlphaFoldDB" id="A0A7D5J8J0"/>
<keyword evidence="1" id="KW-1133">Transmembrane helix</keyword>
<dbReference type="EMBL" id="CP058215">
    <property type="protein sequence ID" value="QLC49750.1"/>
    <property type="molecule type" value="Genomic_DNA"/>
</dbReference>
<protein>
    <submittedName>
        <fullName evidence="2">Uncharacterized protein</fullName>
    </submittedName>
</protein>
<evidence type="ECO:0000313" key="3">
    <source>
        <dbReference type="Proteomes" id="UP000509594"/>
    </source>
</evidence>